<dbReference type="InterPro" id="IPR016195">
    <property type="entry name" value="Pol/histidinol_Pase-like"/>
</dbReference>
<evidence type="ECO:0000313" key="3">
    <source>
        <dbReference type="Proteomes" id="UP001284601"/>
    </source>
</evidence>
<dbReference type="SUPFAM" id="SSF89550">
    <property type="entry name" value="PHP domain-like"/>
    <property type="match status" value="1"/>
</dbReference>
<dbReference type="PANTHER" id="PTHR36928">
    <property type="entry name" value="PHOSPHATASE YCDX-RELATED"/>
    <property type="match status" value="1"/>
</dbReference>
<reference evidence="2 3" key="2">
    <citation type="submission" date="2023-10" db="EMBL/GenBank/DDBJ databases">
        <authorList>
            <person name="Han X.F."/>
        </authorList>
    </citation>
    <scope>NUCLEOTIDE SEQUENCE [LARGE SCALE GENOMIC DNA]</scope>
    <source>
        <strain evidence="2 3">KCTC 39840</strain>
    </source>
</reference>
<comment type="caution">
    <text evidence="2">The sequence shown here is derived from an EMBL/GenBank/DDBJ whole genome shotgun (WGS) entry which is preliminary data.</text>
</comment>
<keyword evidence="3" id="KW-1185">Reference proteome</keyword>
<dbReference type="InterPro" id="IPR050243">
    <property type="entry name" value="PHP_phosphatase"/>
</dbReference>
<proteinExistence type="predicted"/>
<evidence type="ECO:0000259" key="1">
    <source>
        <dbReference type="Pfam" id="PF02811"/>
    </source>
</evidence>
<reference evidence="3" key="1">
    <citation type="submission" date="2023-07" db="EMBL/GenBank/DDBJ databases">
        <title>Conexibacter stalactiti sp. nov., isolated from stalactites in a lava cave and emended description of the genus Conexibacter.</title>
        <authorList>
            <person name="Lee S.D."/>
        </authorList>
    </citation>
    <scope>NUCLEOTIDE SEQUENCE [LARGE SCALE GENOMIC DNA]</scope>
    <source>
        <strain evidence="3">KCTC 39840</strain>
    </source>
</reference>
<dbReference type="Pfam" id="PF02811">
    <property type="entry name" value="PHP"/>
    <property type="match status" value="1"/>
</dbReference>
<dbReference type="PANTHER" id="PTHR36928:SF1">
    <property type="entry name" value="PHOSPHATASE YCDX-RELATED"/>
    <property type="match status" value="1"/>
</dbReference>
<dbReference type="Gene3D" id="3.20.20.140">
    <property type="entry name" value="Metal-dependent hydrolases"/>
    <property type="match status" value="1"/>
</dbReference>
<feature type="domain" description="PHP" evidence="1">
    <location>
        <begin position="12"/>
        <end position="82"/>
    </location>
</feature>
<evidence type="ECO:0000313" key="2">
    <source>
        <dbReference type="EMBL" id="MDW5594903.1"/>
    </source>
</evidence>
<gene>
    <name evidence="2" type="ORF">R7226_11170</name>
</gene>
<dbReference type="InterPro" id="IPR004013">
    <property type="entry name" value="PHP_dom"/>
</dbReference>
<accession>A0ABU4HNL4</accession>
<dbReference type="RefSeq" id="WP_318597236.1">
    <property type="nucleotide sequence ID" value="NZ_JAWSTH010000024.1"/>
</dbReference>
<organism evidence="2 3">
    <name type="scientific">Conexibacter stalactiti</name>
    <dbReference type="NCBI Taxonomy" id="1940611"/>
    <lineage>
        <taxon>Bacteria</taxon>
        <taxon>Bacillati</taxon>
        <taxon>Actinomycetota</taxon>
        <taxon>Thermoleophilia</taxon>
        <taxon>Solirubrobacterales</taxon>
        <taxon>Conexibacteraceae</taxon>
        <taxon>Conexibacter</taxon>
    </lineage>
</organism>
<dbReference type="Proteomes" id="UP001284601">
    <property type="component" value="Unassembled WGS sequence"/>
</dbReference>
<sequence>MSHDPAIAATQDMQVHSTFSDGRNTIEENVAEAEAFGLVELTCVDHVRRDTDWVPEYTAAVAALGAQTRLALHCGIEAKLLDTRGTLDLPEGELHGVDWIYAADHQVPMSDGVHHPDEVREGIESGRYRAEEVVAGLLAATENCLPRHPGRIVIAHIFSILPKIGVREEDVPVELIESLAQKTYATGNRIEVNERYRTPSAATLRPFVARGVPLLMSTDSHRADTIGRYDHCLAVVRALSESPAR</sequence>
<dbReference type="EMBL" id="JAWSTH010000024">
    <property type="protein sequence ID" value="MDW5594903.1"/>
    <property type="molecule type" value="Genomic_DNA"/>
</dbReference>
<protein>
    <submittedName>
        <fullName evidence="2">PHP domain-containing protein</fullName>
    </submittedName>
</protein>
<name>A0ABU4HNL4_9ACTN</name>